<protein>
    <submittedName>
        <fullName evidence="1">Uncharacterized protein</fullName>
    </submittedName>
</protein>
<name>C9MSC5_9BACT</name>
<gene>
    <name evidence="1" type="ORF">HMPREF0973_02544</name>
</gene>
<keyword evidence="2" id="KW-1185">Reference proteome</keyword>
<reference evidence="1 2" key="1">
    <citation type="submission" date="2009-09" db="EMBL/GenBank/DDBJ databases">
        <authorList>
            <person name="Weinstock G."/>
            <person name="Sodergren E."/>
            <person name="Clifton S."/>
            <person name="Fulton L."/>
            <person name="Fulton B."/>
            <person name="Courtney L."/>
            <person name="Fronick C."/>
            <person name="Harrison M."/>
            <person name="Strong C."/>
            <person name="Farmer C."/>
            <person name="Delahaunty K."/>
            <person name="Markovic C."/>
            <person name="Hall O."/>
            <person name="Minx P."/>
            <person name="Tomlinson C."/>
            <person name="Mitreva M."/>
            <person name="Nelson J."/>
            <person name="Hou S."/>
            <person name="Wollam A."/>
            <person name="Pepin K.H."/>
            <person name="Johnson M."/>
            <person name="Bhonagiri V."/>
            <person name="Nash W.E."/>
            <person name="Warren W."/>
            <person name="Chinwalla A."/>
            <person name="Mardis E.R."/>
            <person name="Wilson R.K."/>
        </authorList>
    </citation>
    <scope>NUCLEOTIDE SEQUENCE [LARGE SCALE GENOMIC DNA]</scope>
    <source>
        <strain evidence="1 2">F0319</strain>
    </source>
</reference>
<dbReference type="EMBL" id="ACVA01000063">
    <property type="protein sequence ID" value="EEX17580.1"/>
    <property type="molecule type" value="Genomic_DNA"/>
</dbReference>
<sequence length="43" mass="4625">MSTINSSTYKKQIITTKRGSSSYPNLPPLGYIPSFGGAWGGFN</sequence>
<evidence type="ECO:0000313" key="1">
    <source>
        <dbReference type="EMBL" id="EEX17580.1"/>
    </source>
</evidence>
<dbReference type="STRING" id="649761.HMPREF0973_02544"/>
<evidence type="ECO:0000313" key="2">
    <source>
        <dbReference type="Proteomes" id="UP000003327"/>
    </source>
</evidence>
<dbReference type="HOGENOM" id="CLU_3237929_0_0_10"/>
<proteinExistence type="predicted"/>
<organism evidence="1 2">
    <name type="scientific">Prevotella veroralis F0319</name>
    <dbReference type="NCBI Taxonomy" id="649761"/>
    <lineage>
        <taxon>Bacteria</taxon>
        <taxon>Pseudomonadati</taxon>
        <taxon>Bacteroidota</taxon>
        <taxon>Bacteroidia</taxon>
        <taxon>Bacteroidales</taxon>
        <taxon>Prevotellaceae</taxon>
        <taxon>Prevotella</taxon>
    </lineage>
</organism>
<dbReference type="AlphaFoldDB" id="C9MSC5"/>
<dbReference type="Proteomes" id="UP000003327">
    <property type="component" value="Unassembled WGS sequence"/>
</dbReference>
<accession>C9MSC5</accession>
<comment type="caution">
    <text evidence="1">The sequence shown here is derived from an EMBL/GenBank/DDBJ whole genome shotgun (WGS) entry which is preliminary data.</text>
</comment>